<feature type="compositionally biased region" description="Basic and acidic residues" evidence="1">
    <location>
        <begin position="22"/>
        <end position="36"/>
    </location>
</feature>
<evidence type="ECO:0000313" key="4">
    <source>
        <dbReference type="Proteomes" id="UP000255549"/>
    </source>
</evidence>
<evidence type="ECO:0000313" key="3">
    <source>
        <dbReference type="EMBL" id="SUM44841.1"/>
    </source>
</evidence>
<feature type="region of interest" description="Disordered" evidence="1">
    <location>
        <begin position="17"/>
        <end position="36"/>
    </location>
</feature>
<protein>
    <submittedName>
        <fullName evidence="2">Uncharacterized protein</fullName>
    </submittedName>
</protein>
<dbReference type="EMBL" id="UHDP01000002">
    <property type="protein sequence ID" value="SUM44841.1"/>
    <property type="molecule type" value="Genomic_DNA"/>
</dbReference>
<reference evidence="2 4" key="1">
    <citation type="submission" date="2018-06" db="EMBL/GenBank/DDBJ databases">
        <authorList>
            <consortium name="Pathogen Informatics"/>
            <person name="Doyle S."/>
        </authorList>
    </citation>
    <scope>NUCLEOTIDE SEQUENCE [LARGE SCALE GENOMIC DNA]</scope>
    <source>
        <strain evidence="4">NCTC 11048</strain>
        <strain evidence="2">NCTC11048</strain>
    </source>
</reference>
<dbReference type="Proteomes" id="UP000255549">
    <property type="component" value="Unassembled WGS sequence"/>
</dbReference>
<gene>
    <name evidence="2" type="ORF">NCTC11048_00181</name>
    <name evidence="3" type="ORF">NCTC11048_00226</name>
</gene>
<evidence type="ECO:0000313" key="2">
    <source>
        <dbReference type="EMBL" id="SUM43863.1"/>
    </source>
</evidence>
<keyword evidence="4" id="KW-1185">Reference proteome</keyword>
<proteinExistence type="predicted"/>
<organism evidence="2 4">
    <name type="scientific">Staphylococcus intermedius NCTC 11048</name>
    <dbReference type="NCBI Taxonomy" id="1141106"/>
    <lineage>
        <taxon>Bacteria</taxon>
        <taxon>Bacillati</taxon>
        <taxon>Bacillota</taxon>
        <taxon>Bacilli</taxon>
        <taxon>Bacillales</taxon>
        <taxon>Staphylococcaceae</taxon>
        <taxon>Staphylococcus</taxon>
        <taxon>Staphylococcus intermedius group</taxon>
    </lineage>
</organism>
<name>A0A380G0U6_STAIN</name>
<dbReference type="EMBL" id="UHDP01000001">
    <property type="protein sequence ID" value="SUM43863.1"/>
    <property type="molecule type" value="Genomic_DNA"/>
</dbReference>
<dbReference type="AlphaFoldDB" id="A0A380G0U6"/>
<accession>A0A380G0U6</accession>
<evidence type="ECO:0000256" key="1">
    <source>
        <dbReference type="SAM" id="MobiDB-lite"/>
    </source>
</evidence>
<sequence>MIIVTFNAVDGGVGKTTLSSNLDDKNRGSVAKSEKI</sequence>